<dbReference type="GO" id="GO:0003677">
    <property type="term" value="F:DNA binding"/>
    <property type="evidence" value="ECO:0007669"/>
    <property type="project" value="InterPro"/>
</dbReference>
<dbReference type="PIRSF" id="PIRSF039117">
    <property type="entry name" value="KaiC"/>
    <property type="match status" value="1"/>
</dbReference>
<dbReference type="InterPro" id="IPR010624">
    <property type="entry name" value="KaiC_dom"/>
</dbReference>
<dbReference type="EMBL" id="CP003653">
    <property type="protein sequence ID" value="AFZ35540.1"/>
    <property type="molecule type" value="Genomic_DNA"/>
</dbReference>
<evidence type="ECO:0000256" key="3">
    <source>
        <dbReference type="ARBA" id="ARBA00022679"/>
    </source>
</evidence>
<keyword evidence="4" id="KW-0677">Repeat</keyword>
<dbReference type="InterPro" id="IPR030665">
    <property type="entry name" value="KaiC"/>
</dbReference>
<dbReference type="InterPro" id="IPR014774">
    <property type="entry name" value="KaiC-like_dom"/>
</dbReference>
<accession>K9XSG5</accession>
<dbReference type="HOGENOM" id="CLU_023669_4_1_3"/>
<dbReference type="GO" id="GO:0000287">
    <property type="term" value="F:magnesium ion binding"/>
    <property type="evidence" value="ECO:0007669"/>
    <property type="project" value="InterPro"/>
</dbReference>
<dbReference type="GO" id="GO:0004674">
    <property type="term" value="F:protein serine/threonine kinase activity"/>
    <property type="evidence" value="ECO:0007669"/>
    <property type="project" value="UniProtKB-EC"/>
</dbReference>
<dbReference type="InterPro" id="IPR051347">
    <property type="entry name" value="Circadian_clock_KaiC-rel"/>
</dbReference>
<dbReference type="AlphaFoldDB" id="K9XSG5"/>
<dbReference type="OrthoDB" id="9787927at2"/>
<protein>
    <recommendedName>
        <fullName evidence="1">non-specific serine/threonine protein kinase</fullName>
        <ecNumber evidence="1">2.7.11.1</ecNumber>
    </recommendedName>
</protein>
<dbReference type="GO" id="GO:0016787">
    <property type="term" value="F:hydrolase activity"/>
    <property type="evidence" value="ECO:0007669"/>
    <property type="project" value="UniProtKB-KW"/>
</dbReference>
<dbReference type="GO" id="GO:0042752">
    <property type="term" value="P:regulation of circadian rhythm"/>
    <property type="evidence" value="ECO:0007669"/>
    <property type="project" value="InterPro"/>
</dbReference>
<evidence type="ECO:0000256" key="5">
    <source>
        <dbReference type="ARBA" id="ARBA00022777"/>
    </source>
</evidence>
<evidence type="ECO:0000256" key="2">
    <source>
        <dbReference type="ARBA" id="ARBA00022553"/>
    </source>
</evidence>
<dbReference type="Gene3D" id="3.40.50.300">
    <property type="entry name" value="P-loop containing nucleotide triphosphate hydrolases"/>
    <property type="match status" value="2"/>
</dbReference>
<feature type="domain" description="KaiC" evidence="7">
    <location>
        <begin position="254"/>
        <end position="486"/>
    </location>
</feature>
<dbReference type="KEGG" id="scs:Sta7437_1988"/>
<dbReference type="InterPro" id="IPR027417">
    <property type="entry name" value="P-loop_NTPase"/>
</dbReference>
<evidence type="ECO:0000256" key="4">
    <source>
        <dbReference type="ARBA" id="ARBA00022737"/>
    </source>
</evidence>
<dbReference type="RefSeq" id="WP_015193211.1">
    <property type="nucleotide sequence ID" value="NC_019748.1"/>
</dbReference>
<dbReference type="NCBIfam" id="TIGR02655">
    <property type="entry name" value="circ_KaiC"/>
    <property type="match status" value="1"/>
</dbReference>
<organism evidence="8 9">
    <name type="scientific">Stanieria cyanosphaera (strain ATCC 29371 / PCC 7437)</name>
    <dbReference type="NCBI Taxonomy" id="111780"/>
    <lineage>
        <taxon>Bacteria</taxon>
        <taxon>Bacillati</taxon>
        <taxon>Cyanobacteriota</taxon>
        <taxon>Cyanophyceae</taxon>
        <taxon>Pleurocapsales</taxon>
        <taxon>Dermocarpellaceae</taxon>
        <taxon>Stanieria</taxon>
    </lineage>
</organism>
<dbReference type="STRING" id="111780.Sta7437_1988"/>
<keyword evidence="6" id="KW-0378">Hydrolase</keyword>
<dbReference type="SUPFAM" id="SSF52540">
    <property type="entry name" value="P-loop containing nucleoside triphosphate hydrolases"/>
    <property type="match status" value="2"/>
</dbReference>
<name>K9XSG5_STAC7</name>
<evidence type="ECO:0000313" key="9">
    <source>
        <dbReference type="Proteomes" id="UP000010473"/>
    </source>
</evidence>
<evidence type="ECO:0000256" key="1">
    <source>
        <dbReference type="ARBA" id="ARBA00012513"/>
    </source>
</evidence>
<keyword evidence="9" id="KW-1185">Reference proteome</keyword>
<dbReference type="PANTHER" id="PTHR42926">
    <property type="match status" value="1"/>
</dbReference>
<keyword evidence="2" id="KW-0597">Phosphoprotein</keyword>
<evidence type="ECO:0000256" key="6">
    <source>
        <dbReference type="ARBA" id="ARBA00022801"/>
    </source>
</evidence>
<dbReference type="eggNOG" id="COG0467">
    <property type="taxonomic scope" value="Bacteria"/>
</dbReference>
<dbReference type="PATRIC" id="fig|111780.3.peg.2078"/>
<dbReference type="PROSITE" id="PS51146">
    <property type="entry name" value="KAIC"/>
    <property type="match status" value="2"/>
</dbReference>
<evidence type="ECO:0000259" key="7">
    <source>
        <dbReference type="PROSITE" id="PS51146"/>
    </source>
</evidence>
<proteinExistence type="predicted"/>
<dbReference type="InterPro" id="IPR013503">
    <property type="entry name" value="Circadian_KaiC_bact"/>
</dbReference>
<keyword evidence="3 8" id="KW-0808">Transferase</keyword>
<evidence type="ECO:0000313" key="8">
    <source>
        <dbReference type="EMBL" id="AFZ35540.1"/>
    </source>
</evidence>
<dbReference type="Pfam" id="PF06745">
    <property type="entry name" value="ATPase"/>
    <property type="match status" value="2"/>
</dbReference>
<sequence>MNQPPEHDVLAKIETGISGFDVFSEGGLPKGRTSLVTGTAGSGKTIFACQFLIEGIKRGQNGVFVSFEESPKMLRKNMRGLGWDIQAWEQEGKWSFVDVSPQDRNLPVVSGEYELDPLITRFIYAIERVNAQRVAMDSLGAIFSYVPNIGQVRSVLFKLAQLLREMEITAVLTSERTADYGEISRYGIEEFVADNVIILRNSLVEEKRRRTIEILKFRGVSHQHGEFPFTIVPEQGIVVIPFSTDVLKRKSSRNRITSGNQELDAMCGGGWFEGSIILVSGATGTGKTLMATEFIKGGVKNGEKCLLFAFEESRDQLLGNALGWGVDFERMERENQLKIVCYYPEITGLESHFVKMRTQIEQFQPQRIAIDSISALEKVSTLKAFREFLLTVNTMIKEKGITCLCTANTPSLVGSESITESNVSTNTDLIVLLRYVEVYGEIRRGLAVLKMRGSKHDKDIREFLIDDRGMHLGQAFRNITGILAGNPSLVNSDELDRLNNLFKET</sequence>
<dbReference type="EC" id="2.7.11.1" evidence="1"/>
<keyword evidence="5" id="KW-0418">Kinase</keyword>
<gene>
    <name evidence="8" type="ordered locus">Sta7437_1988</name>
</gene>
<dbReference type="GO" id="GO:0006355">
    <property type="term" value="P:regulation of DNA-templated transcription"/>
    <property type="evidence" value="ECO:0007669"/>
    <property type="project" value="InterPro"/>
</dbReference>
<reference evidence="9" key="1">
    <citation type="journal article" date="2013" name="Proc. Natl. Acad. Sci. U.S.A.">
        <title>Improving the coverage of the cyanobacterial phylum using diversity-driven genome sequencing.</title>
        <authorList>
            <person name="Shih P.M."/>
            <person name="Wu D."/>
            <person name="Latifi A."/>
            <person name="Axen S.D."/>
            <person name="Fewer D.P."/>
            <person name="Talla E."/>
            <person name="Calteau A."/>
            <person name="Cai F."/>
            <person name="Tandeau de Marsac N."/>
            <person name="Rippka R."/>
            <person name="Herdman M."/>
            <person name="Sivonen K."/>
            <person name="Coursin T."/>
            <person name="Laurent T."/>
            <person name="Goodwin L."/>
            <person name="Nolan M."/>
            <person name="Davenport K.W."/>
            <person name="Han C.S."/>
            <person name="Rubin E.M."/>
            <person name="Eisen J.A."/>
            <person name="Woyke T."/>
            <person name="Gugger M."/>
            <person name="Kerfeld C.A."/>
        </authorList>
    </citation>
    <scope>NUCLEOTIDE SEQUENCE [LARGE SCALE GENOMIC DNA]</scope>
    <source>
        <strain evidence="9">ATCC 29371 / PCC 7437</strain>
    </source>
</reference>
<dbReference type="NCBIfam" id="NF006799">
    <property type="entry name" value="PRK09302.1"/>
    <property type="match status" value="1"/>
</dbReference>
<feature type="domain" description="KaiC" evidence="7">
    <location>
        <begin position="11"/>
        <end position="253"/>
    </location>
</feature>
<dbReference type="Proteomes" id="UP000010473">
    <property type="component" value="Chromosome"/>
</dbReference>
<dbReference type="GO" id="GO:0005524">
    <property type="term" value="F:ATP binding"/>
    <property type="evidence" value="ECO:0007669"/>
    <property type="project" value="InterPro"/>
</dbReference>
<dbReference type="PANTHER" id="PTHR42926:SF1">
    <property type="entry name" value="CIRCADIAN CLOCK OSCILLATOR PROTEIN KAIC 1"/>
    <property type="match status" value="1"/>
</dbReference>